<dbReference type="PROSITE" id="PS51192">
    <property type="entry name" value="HELICASE_ATP_BIND_1"/>
    <property type="match status" value="1"/>
</dbReference>
<keyword evidence="4 12" id="KW-0547">Nucleotide-binding</keyword>
<evidence type="ECO:0000256" key="10">
    <source>
        <dbReference type="ARBA" id="ARBA00023235"/>
    </source>
</evidence>
<dbReference type="GO" id="GO:0006302">
    <property type="term" value="P:double-strand break repair"/>
    <property type="evidence" value="ECO:0007669"/>
    <property type="project" value="InterPro"/>
</dbReference>
<dbReference type="InterPro" id="IPR040498">
    <property type="entry name" value="PriA_CRR"/>
</dbReference>
<evidence type="ECO:0000256" key="2">
    <source>
        <dbReference type="ARBA" id="ARBA00022705"/>
    </source>
</evidence>
<feature type="binding site" evidence="12">
    <location>
        <position position="529"/>
    </location>
    <ligand>
        <name>Zn(2+)</name>
        <dbReference type="ChEBI" id="CHEBI:29105"/>
        <label>1</label>
    </ligand>
</feature>
<accession>A0A1I7NIN0</accession>
<evidence type="ECO:0000256" key="4">
    <source>
        <dbReference type="ARBA" id="ARBA00022741"/>
    </source>
</evidence>
<comment type="function">
    <text evidence="12">Initiates the restart of stalled replication forks, which reloads the replicative helicase on sites other than the origin of replication. Recognizes and binds to abandoned replication forks and remodels them to uncover a helicase loading site. Promotes assembly of the primosome at these replication forks.</text>
</comment>
<evidence type="ECO:0000256" key="3">
    <source>
        <dbReference type="ARBA" id="ARBA00022723"/>
    </source>
</evidence>
<dbReference type="Pfam" id="PF00271">
    <property type="entry name" value="Helicase_C"/>
    <property type="match status" value="1"/>
</dbReference>
<keyword evidence="15" id="KW-1185">Reference proteome</keyword>
<dbReference type="FunFam" id="3.40.1440.60:FF:000001">
    <property type="entry name" value="Primosomal protein N"/>
    <property type="match status" value="1"/>
</dbReference>
<keyword evidence="10 12" id="KW-0413">Isomerase</keyword>
<dbReference type="CDD" id="cd18804">
    <property type="entry name" value="SF2_C_priA"/>
    <property type="match status" value="1"/>
</dbReference>
<dbReference type="InterPro" id="IPR014001">
    <property type="entry name" value="Helicase_ATP-bd"/>
</dbReference>
<feature type="binding site" evidence="12">
    <location>
        <position position="566"/>
    </location>
    <ligand>
        <name>Zn(2+)</name>
        <dbReference type="ChEBI" id="CHEBI:29105"/>
        <label>1</label>
    </ligand>
</feature>
<comment type="catalytic activity">
    <reaction evidence="12">
        <text>Couples ATP hydrolysis with the unwinding of duplex DNA by translocating in the 3'-5' direction.</text>
        <dbReference type="EC" id="5.6.2.4"/>
    </reaction>
</comment>
<dbReference type="SUPFAM" id="SSF52540">
    <property type="entry name" value="P-loop containing nucleoside triphosphate hydrolases"/>
    <property type="match status" value="2"/>
</dbReference>
<proteinExistence type="inferred from homology"/>
<dbReference type="GO" id="GO:1990077">
    <property type="term" value="C:primosome complex"/>
    <property type="evidence" value="ECO:0007669"/>
    <property type="project" value="UniProtKB-UniRule"/>
</dbReference>
<feature type="binding site" evidence="12">
    <location>
        <position position="538"/>
    </location>
    <ligand>
        <name>Zn(2+)</name>
        <dbReference type="ChEBI" id="CHEBI:29105"/>
        <label>2</label>
    </ligand>
</feature>
<feature type="binding site" evidence="12">
    <location>
        <position position="569"/>
    </location>
    <ligand>
        <name>Zn(2+)</name>
        <dbReference type="ChEBI" id="CHEBI:29105"/>
        <label>1</label>
    </ligand>
</feature>
<keyword evidence="7 12" id="KW-0862">Zinc</keyword>
<dbReference type="InterPro" id="IPR001650">
    <property type="entry name" value="Helicase_C-like"/>
</dbReference>
<dbReference type="PANTHER" id="PTHR30580">
    <property type="entry name" value="PRIMOSOMAL PROTEIN N"/>
    <property type="match status" value="1"/>
</dbReference>
<evidence type="ECO:0000256" key="7">
    <source>
        <dbReference type="ARBA" id="ARBA00022833"/>
    </source>
</evidence>
<keyword evidence="6 12" id="KW-0347">Helicase</keyword>
<dbReference type="EC" id="5.6.2.4" evidence="12"/>
<dbReference type="OrthoDB" id="9759544at2"/>
<comment type="similarity">
    <text evidence="12">Belongs to the helicase family. PriA subfamily.</text>
</comment>
<evidence type="ECO:0000256" key="9">
    <source>
        <dbReference type="ARBA" id="ARBA00023125"/>
    </source>
</evidence>
<dbReference type="InterPro" id="IPR042115">
    <property type="entry name" value="PriA_3primeBD_sf"/>
</dbReference>
<feature type="binding site" evidence="12">
    <location>
        <position position="553"/>
    </location>
    <ligand>
        <name>Zn(2+)</name>
        <dbReference type="ChEBI" id="CHEBI:29105"/>
        <label>2</label>
    </ligand>
</feature>
<dbReference type="InterPro" id="IPR041236">
    <property type="entry name" value="PriA_C"/>
</dbReference>
<dbReference type="Proteomes" id="UP000199537">
    <property type="component" value="Unassembled WGS sequence"/>
</dbReference>
<evidence type="ECO:0000256" key="1">
    <source>
        <dbReference type="ARBA" id="ARBA00022515"/>
    </source>
</evidence>
<dbReference type="InterPro" id="IPR011545">
    <property type="entry name" value="DEAD/DEAH_box_helicase_dom"/>
</dbReference>
<dbReference type="HAMAP" id="MF_00983">
    <property type="entry name" value="PriA"/>
    <property type="match status" value="1"/>
</dbReference>
<dbReference type="InterPro" id="IPR005259">
    <property type="entry name" value="PriA"/>
</dbReference>
<comment type="catalytic activity">
    <reaction evidence="11 12">
        <text>ATP + H2O = ADP + phosphate + H(+)</text>
        <dbReference type="Rhea" id="RHEA:13065"/>
        <dbReference type="ChEBI" id="CHEBI:15377"/>
        <dbReference type="ChEBI" id="CHEBI:15378"/>
        <dbReference type="ChEBI" id="CHEBI:30616"/>
        <dbReference type="ChEBI" id="CHEBI:43474"/>
        <dbReference type="ChEBI" id="CHEBI:456216"/>
        <dbReference type="EC" id="5.6.2.4"/>
    </reaction>
</comment>
<dbReference type="GO" id="GO:0003677">
    <property type="term" value="F:DNA binding"/>
    <property type="evidence" value="ECO:0007669"/>
    <property type="project" value="UniProtKB-UniRule"/>
</dbReference>
<dbReference type="GO" id="GO:0005524">
    <property type="term" value="F:ATP binding"/>
    <property type="evidence" value="ECO:0007669"/>
    <property type="project" value="UniProtKB-UniRule"/>
</dbReference>
<dbReference type="PANTHER" id="PTHR30580:SF0">
    <property type="entry name" value="PRIMOSOMAL PROTEIN N"/>
    <property type="match status" value="1"/>
</dbReference>
<dbReference type="Pfam" id="PF17764">
    <property type="entry name" value="PriA_3primeBD"/>
    <property type="match status" value="1"/>
</dbReference>
<keyword evidence="1 12" id="KW-0639">Primosome</keyword>
<dbReference type="Gene3D" id="3.40.50.300">
    <property type="entry name" value="P-loop containing nucleotide triphosphate hydrolases"/>
    <property type="match status" value="2"/>
</dbReference>
<dbReference type="FunFam" id="3.40.50.300:FF:000489">
    <property type="entry name" value="Primosome assembly protein PriA"/>
    <property type="match status" value="1"/>
</dbReference>
<keyword evidence="3 12" id="KW-0479">Metal-binding</keyword>
<feature type="domain" description="Helicase ATP-binding" evidence="13">
    <location>
        <begin position="296"/>
        <end position="463"/>
    </location>
</feature>
<evidence type="ECO:0000256" key="12">
    <source>
        <dbReference type="HAMAP-Rule" id="MF_00983"/>
    </source>
</evidence>
<evidence type="ECO:0000256" key="6">
    <source>
        <dbReference type="ARBA" id="ARBA00022806"/>
    </source>
</evidence>
<dbReference type="Pfam" id="PF18319">
    <property type="entry name" value="Zn_ribbon_PriA"/>
    <property type="match status" value="1"/>
</dbReference>
<dbReference type="GO" id="GO:0016887">
    <property type="term" value="F:ATP hydrolysis activity"/>
    <property type="evidence" value="ECO:0007669"/>
    <property type="project" value="RHEA"/>
</dbReference>
<sequence>MFADVILPLALPKLYTYQIPEGMKVEPGMRVVVQFGKRRKYAAIIKRIHDEAPAAYAVKPVLSKLDEYPVVWPHQLHFWEWIAQYYACTEGEVMNVAIPAHLKLSSETIIQLDPAYADETSIAALAVQLTDEAFQIVEALAVRHELTLAEVQQLIGETSYVSAQAVVKSLIDQHICVAYESIRESYRPKLETYILLSPVYADEKALHQLFDQLEKAPKQLQLLMKFYELREKQGWVRKKDLLEQAEASHNQLKALIDKGIFQEIKQTVDRIAFTYDGAIQQLHLTQSQQTCVQQIHDWFREKRVVLLHGVTSSGKTLIYVSLIQEAIAKGEQVLYLLPEIALTAQMIRRLQQYLGNQVGVYHSRLSHNERVEMWNKVREGSLQVIVGSRSALWLPFCKLSLIVVDEEHDSSFKQQDPAPRYHARDAAIYYAHLLDARVILGSATPAVETYQQAMQGKYGYVMLKERYGQIALPDMILADMHTIPRQHRGERHITPLLEDYIRRTLQQHKQVILFQNRRGYAPSQICQVCGWVPHCQQCDVALTYHKSIHQLLCHYCGRKYPPVTQCQACGSHAIIHKSFGTERIEDELHTLFPKASIARMDLDSMRKKDSYHQLIYKFEQRRIDILVGTQMVVKGLDFDSVGLVGILLADSLLNYPDFRVNERAFQLMEQVSGRAGRKGEKGIVVIQAYQLRHPVLAHVMAHDYAAFFQMEIEARAHFQYPPFTRLVKIILKHTQQEKVAEAAHLLAGELSDKFPGQITGPAAPLVSRIRNEYLQEILIRLPRSAQKLQEQKNKIVNICNQLQQNSSFRNVRMIVDVDPMG</sequence>
<dbReference type="GO" id="GO:0008270">
    <property type="term" value="F:zinc ion binding"/>
    <property type="evidence" value="ECO:0007669"/>
    <property type="project" value="UniProtKB-UniRule"/>
</dbReference>
<dbReference type="SMART" id="SM00487">
    <property type="entry name" value="DEXDc"/>
    <property type="match status" value="1"/>
</dbReference>
<keyword evidence="8 12" id="KW-0067">ATP-binding</keyword>
<dbReference type="GO" id="GO:0006270">
    <property type="term" value="P:DNA replication initiation"/>
    <property type="evidence" value="ECO:0007669"/>
    <property type="project" value="TreeGrafter"/>
</dbReference>
<keyword evidence="5 12" id="KW-0378">Hydrolase</keyword>
<dbReference type="InterPro" id="IPR027417">
    <property type="entry name" value="P-loop_NTPase"/>
</dbReference>
<dbReference type="NCBIfam" id="TIGR00595">
    <property type="entry name" value="priA"/>
    <property type="match status" value="1"/>
</dbReference>
<dbReference type="GO" id="GO:0006310">
    <property type="term" value="P:DNA recombination"/>
    <property type="evidence" value="ECO:0007669"/>
    <property type="project" value="InterPro"/>
</dbReference>
<evidence type="ECO:0000256" key="5">
    <source>
        <dbReference type="ARBA" id="ARBA00022801"/>
    </source>
</evidence>
<keyword evidence="9 12" id="KW-0238">DNA-binding</keyword>
<dbReference type="Gene3D" id="3.40.1440.60">
    <property type="entry name" value="PriA, 3(prime) DNA-binding domain"/>
    <property type="match status" value="1"/>
</dbReference>
<dbReference type="STRING" id="1393122.SAMN05660895_2018"/>
<dbReference type="CDD" id="cd17929">
    <property type="entry name" value="DEXHc_priA"/>
    <property type="match status" value="1"/>
</dbReference>
<dbReference type="SMART" id="SM00490">
    <property type="entry name" value="HELICc"/>
    <property type="match status" value="1"/>
</dbReference>
<evidence type="ECO:0000259" key="13">
    <source>
        <dbReference type="PROSITE" id="PS51192"/>
    </source>
</evidence>
<comment type="cofactor">
    <cofactor evidence="12">
        <name>Zn(2+)</name>
        <dbReference type="ChEBI" id="CHEBI:29105"/>
    </cofactor>
    <text evidence="12">Binds 2 zinc ions per subunit.</text>
</comment>
<protein>
    <recommendedName>
        <fullName evidence="12">Replication restart protein PriA</fullName>
    </recommendedName>
    <alternativeName>
        <fullName evidence="12">ATP-dependent DNA helicase PriA</fullName>
        <ecNumber evidence="12">5.6.2.4</ecNumber>
    </alternativeName>
    <alternativeName>
        <fullName evidence="12">DNA 3'-5' helicase PriA</fullName>
    </alternativeName>
</protein>
<reference evidence="15" key="1">
    <citation type="submission" date="2016-10" db="EMBL/GenBank/DDBJ databases">
        <authorList>
            <person name="Varghese N."/>
            <person name="Submissions S."/>
        </authorList>
    </citation>
    <scope>NUCLEOTIDE SEQUENCE [LARGE SCALE GENOMIC DNA]</scope>
    <source>
        <strain evidence="15">DSM 14807</strain>
    </source>
</reference>
<evidence type="ECO:0000256" key="8">
    <source>
        <dbReference type="ARBA" id="ARBA00022840"/>
    </source>
</evidence>
<dbReference type="GO" id="GO:0006269">
    <property type="term" value="P:DNA replication, synthesis of primer"/>
    <property type="evidence" value="ECO:0007669"/>
    <property type="project" value="UniProtKB-KW"/>
</dbReference>
<dbReference type="Pfam" id="PF00270">
    <property type="entry name" value="DEAD"/>
    <property type="match status" value="1"/>
</dbReference>
<dbReference type="InterPro" id="IPR041222">
    <property type="entry name" value="PriA_3primeBD"/>
</dbReference>
<keyword evidence="2 12" id="KW-0235">DNA replication</keyword>
<feature type="binding site" evidence="12">
    <location>
        <position position="526"/>
    </location>
    <ligand>
        <name>Zn(2+)</name>
        <dbReference type="ChEBI" id="CHEBI:29105"/>
        <label>1</label>
    </ligand>
</feature>
<dbReference type="GO" id="GO:0043138">
    <property type="term" value="F:3'-5' DNA helicase activity"/>
    <property type="evidence" value="ECO:0007669"/>
    <property type="project" value="UniProtKB-EC"/>
</dbReference>
<dbReference type="Pfam" id="PF18074">
    <property type="entry name" value="PriA_C"/>
    <property type="match status" value="1"/>
</dbReference>
<name>A0A1I7NIN0_9BACT</name>
<dbReference type="EMBL" id="FPCJ01000001">
    <property type="protein sequence ID" value="SFV34505.1"/>
    <property type="molecule type" value="Genomic_DNA"/>
</dbReference>
<comment type="subunit">
    <text evidence="12">Component of the replication restart primosome.</text>
</comment>
<gene>
    <name evidence="12" type="primary">priA</name>
    <name evidence="14" type="ORF">SAMN05660895_2018</name>
</gene>
<feature type="binding site" evidence="12">
    <location>
        <position position="556"/>
    </location>
    <ligand>
        <name>Zn(2+)</name>
        <dbReference type="ChEBI" id="CHEBI:29105"/>
        <label>2</label>
    </ligand>
</feature>
<dbReference type="AlphaFoldDB" id="A0A1I7NIN0"/>
<evidence type="ECO:0000313" key="14">
    <source>
        <dbReference type="EMBL" id="SFV34505.1"/>
    </source>
</evidence>
<evidence type="ECO:0000313" key="15">
    <source>
        <dbReference type="Proteomes" id="UP000199537"/>
    </source>
</evidence>
<evidence type="ECO:0000256" key="11">
    <source>
        <dbReference type="ARBA" id="ARBA00048988"/>
    </source>
</evidence>
<dbReference type="RefSeq" id="WP_092460198.1">
    <property type="nucleotide sequence ID" value="NZ_FPCJ01000001.1"/>
</dbReference>
<feature type="binding site" evidence="12">
    <location>
        <position position="535"/>
    </location>
    <ligand>
        <name>Zn(2+)</name>
        <dbReference type="ChEBI" id="CHEBI:29105"/>
        <label>2</label>
    </ligand>
</feature>
<organism evidence="14 15">
    <name type="scientific">Thermoflavifilum thermophilum</name>
    <dbReference type="NCBI Taxonomy" id="1393122"/>
    <lineage>
        <taxon>Bacteria</taxon>
        <taxon>Pseudomonadati</taxon>
        <taxon>Bacteroidota</taxon>
        <taxon>Chitinophagia</taxon>
        <taxon>Chitinophagales</taxon>
        <taxon>Chitinophagaceae</taxon>
        <taxon>Thermoflavifilum</taxon>
    </lineage>
</organism>